<dbReference type="AlphaFoldDB" id="A0AAN4VYA9"/>
<comment type="pathway">
    <text evidence="3 18">Phospholipid metabolism; CDP-diacylglycerol biosynthesis; CDP-diacylglycerol from sn-glycerol 3-phosphate: step 3/3.</text>
</comment>
<evidence type="ECO:0000256" key="15">
    <source>
        <dbReference type="ARBA" id="ARBA00023136"/>
    </source>
</evidence>
<keyword evidence="16" id="KW-0594">Phospholipid biosynthesis</keyword>
<reference evidence="20 21" key="1">
    <citation type="submission" date="2021-12" db="EMBL/GenBank/DDBJ databases">
        <title>Genome sequencing of bacteria with rrn-lacking chromosome and rrn-plasmid.</title>
        <authorList>
            <person name="Anda M."/>
            <person name="Iwasaki W."/>
        </authorList>
    </citation>
    <scope>NUCLEOTIDE SEQUENCE [LARGE SCALE GENOMIC DNA]</scope>
    <source>
        <strain evidence="20 21">NBRC 15940</strain>
    </source>
</reference>
<evidence type="ECO:0000256" key="10">
    <source>
        <dbReference type="ARBA" id="ARBA00022679"/>
    </source>
</evidence>
<keyword evidence="8" id="KW-1003">Cell membrane</keyword>
<dbReference type="InterPro" id="IPR000374">
    <property type="entry name" value="PC_trans"/>
</dbReference>
<evidence type="ECO:0000256" key="14">
    <source>
        <dbReference type="ARBA" id="ARBA00023098"/>
    </source>
</evidence>
<evidence type="ECO:0000256" key="2">
    <source>
        <dbReference type="ARBA" id="ARBA00004651"/>
    </source>
</evidence>
<keyword evidence="12 18" id="KW-0548">Nucleotidyltransferase</keyword>
<keyword evidence="11 18" id="KW-0812">Transmembrane</keyword>
<dbReference type="Pfam" id="PF01148">
    <property type="entry name" value="CTP_transf_1"/>
    <property type="match status" value="1"/>
</dbReference>
<dbReference type="PANTHER" id="PTHR46382:SF1">
    <property type="entry name" value="PHOSPHATIDATE CYTIDYLYLTRANSFERASE"/>
    <property type="match status" value="1"/>
</dbReference>
<keyword evidence="21" id="KW-1185">Reference proteome</keyword>
<evidence type="ECO:0000256" key="6">
    <source>
        <dbReference type="ARBA" id="ARBA00012487"/>
    </source>
</evidence>
<evidence type="ECO:0000256" key="8">
    <source>
        <dbReference type="ARBA" id="ARBA00022475"/>
    </source>
</evidence>
<evidence type="ECO:0000256" key="18">
    <source>
        <dbReference type="RuleBase" id="RU003938"/>
    </source>
</evidence>
<evidence type="ECO:0000256" key="17">
    <source>
        <dbReference type="ARBA" id="ARBA00023264"/>
    </source>
</evidence>
<dbReference type="PANTHER" id="PTHR46382">
    <property type="entry name" value="PHOSPHATIDATE CYTIDYLYLTRANSFERASE"/>
    <property type="match status" value="1"/>
</dbReference>
<comment type="caution">
    <text evidence="20">The sequence shown here is derived from an EMBL/GenBank/DDBJ whole genome shotgun (WGS) entry which is preliminary data.</text>
</comment>
<evidence type="ECO:0000256" key="9">
    <source>
        <dbReference type="ARBA" id="ARBA00022516"/>
    </source>
</evidence>
<evidence type="ECO:0000256" key="5">
    <source>
        <dbReference type="ARBA" id="ARBA00010185"/>
    </source>
</evidence>
<keyword evidence="15 19" id="KW-0472">Membrane</keyword>
<feature type="transmembrane region" description="Helical" evidence="19">
    <location>
        <begin position="115"/>
        <end position="137"/>
    </location>
</feature>
<evidence type="ECO:0000313" key="21">
    <source>
        <dbReference type="Proteomes" id="UP001310022"/>
    </source>
</evidence>
<proteinExistence type="inferred from homology"/>
<keyword evidence="9" id="KW-0444">Lipid biosynthesis</keyword>
<keyword evidence="13 19" id="KW-1133">Transmembrane helix</keyword>
<evidence type="ECO:0000256" key="1">
    <source>
        <dbReference type="ARBA" id="ARBA00001698"/>
    </source>
</evidence>
<accession>A0AAN4VYA9</accession>
<feature type="transmembrane region" description="Helical" evidence="19">
    <location>
        <begin position="149"/>
        <end position="168"/>
    </location>
</feature>
<keyword evidence="17" id="KW-1208">Phospholipid metabolism</keyword>
<comment type="similarity">
    <text evidence="5 18">Belongs to the CDS family.</text>
</comment>
<feature type="transmembrane region" description="Helical" evidence="19">
    <location>
        <begin position="214"/>
        <end position="232"/>
    </location>
</feature>
<dbReference type="PROSITE" id="PS01315">
    <property type="entry name" value="CDS"/>
    <property type="match status" value="1"/>
</dbReference>
<feature type="transmembrane region" description="Helical" evidence="19">
    <location>
        <begin position="62"/>
        <end position="80"/>
    </location>
</feature>
<comment type="pathway">
    <text evidence="4">Lipid metabolism.</text>
</comment>
<dbReference type="GO" id="GO:0016024">
    <property type="term" value="P:CDP-diacylglycerol biosynthetic process"/>
    <property type="evidence" value="ECO:0007669"/>
    <property type="project" value="TreeGrafter"/>
</dbReference>
<protein>
    <recommendedName>
        <fullName evidence="7 18">Phosphatidate cytidylyltransferase</fullName>
        <ecNumber evidence="6 18">2.7.7.41</ecNumber>
    </recommendedName>
</protein>
<keyword evidence="14" id="KW-0443">Lipid metabolism</keyword>
<comment type="subcellular location">
    <subcellularLocation>
        <location evidence="2">Cell membrane</location>
        <topology evidence="2">Multi-pass membrane protein</topology>
    </subcellularLocation>
</comment>
<organism evidence="20 21">
    <name type="scientific">Persicobacter diffluens</name>
    <dbReference type="NCBI Taxonomy" id="981"/>
    <lineage>
        <taxon>Bacteria</taxon>
        <taxon>Pseudomonadati</taxon>
        <taxon>Bacteroidota</taxon>
        <taxon>Cytophagia</taxon>
        <taxon>Cytophagales</taxon>
        <taxon>Persicobacteraceae</taxon>
        <taxon>Persicobacter</taxon>
    </lineage>
</organism>
<sequence>MTSSLNKFSNLTQRIITGLIGMAVMISAIFFNAYSYFILFFVISILAQLEFYRLIKADGHQPYAILGTIIGAGMNLITFFHFQEGWSISLMMLLGPILGIIYFSKLYQRPEEKPFNSIAHTVLGIIYVGLPFTLLHYCAFSQGSYQSHIVLGMLLLLWASDTGAYFAGVNFGKNKLFERISPKKTWEGFAGGAILSLTVAVVLHYFWGTLPLEQWIGLSVIIIIAGSYGDLVESLFKRSIEIKDSASTLPGHGGFLDRFDGLLLSIPFIAAFFEILRLF</sequence>
<evidence type="ECO:0000256" key="11">
    <source>
        <dbReference type="ARBA" id="ARBA00022692"/>
    </source>
</evidence>
<evidence type="ECO:0000313" key="20">
    <source>
        <dbReference type="EMBL" id="GJM62286.1"/>
    </source>
</evidence>
<dbReference type="GO" id="GO:0005886">
    <property type="term" value="C:plasma membrane"/>
    <property type="evidence" value="ECO:0007669"/>
    <property type="project" value="UniProtKB-SubCell"/>
</dbReference>
<name>A0AAN4VYA9_9BACT</name>
<feature type="transmembrane region" description="Helical" evidence="19">
    <location>
        <begin position="189"/>
        <end position="208"/>
    </location>
</feature>
<evidence type="ECO:0000256" key="4">
    <source>
        <dbReference type="ARBA" id="ARBA00005189"/>
    </source>
</evidence>
<keyword evidence="10 18" id="KW-0808">Transferase</keyword>
<evidence type="ECO:0000256" key="12">
    <source>
        <dbReference type="ARBA" id="ARBA00022695"/>
    </source>
</evidence>
<dbReference type="EC" id="2.7.7.41" evidence="6 18"/>
<dbReference type="EMBL" id="BQKE01000001">
    <property type="protein sequence ID" value="GJM62286.1"/>
    <property type="molecule type" value="Genomic_DNA"/>
</dbReference>
<evidence type="ECO:0000256" key="3">
    <source>
        <dbReference type="ARBA" id="ARBA00005119"/>
    </source>
</evidence>
<gene>
    <name evidence="20" type="ORF">PEDI_28380</name>
</gene>
<evidence type="ECO:0000256" key="19">
    <source>
        <dbReference type="SAM" id="Phobius"/>
    </source>
</evidence>
<dbReference type="GO" id="GO:0004605">
    <property type="term" value="F:phosphatidate cytidylyltransferase activity"/>
    <property type="evidence" value="ECO:0007669"/>
    <property type="project" value="UniProtKB-EC"/>
</dbReference>
<dbReference type="Proteomes" id="UP001310022">
    <property type="component" value="Unassembled WGS sequence"/>
</dbReference>
<evidence type="ECO:0000256" key="13">
    <source>
        <dbReference type="ARBA" id="ARBA00022989"/>
    </source>
</evidence>
<feature type="transmembrane region" description="Helical" evidence="19">
    <location>
        <begin position="86"/>
        <end position="103"/>
    </location>
</feature>
<evidence type="ECO:0000256" key="16">
    <source>
        <dbReference type="ARBA" id="ARBA00023209"/>
    </source>
</evidence>
<evidence type="ECO:0000256" key="7">
    <source>
        <dbReference type="ARBA" id="ARBA00019373"/>
    </source>
</evidence>
<comment type="catalytic activity">
    <reaction evidence="1 18">
        <text>a 1,2-diacyl-sn-glycero-3-phosphate + CTP + H(+) = a CDP-1,2-diacyl-sn-glycerol + diphosphate</text>
        <dbReference type="Rhea" id="RHEA:16229"/>
        <dbReference type="ChEBI" id="CHEBI:15378"/>
        <dbReference type="ChEBI" id="CHEBI:33019"/>
        <dbReference type="ChEBI" id="CHEBI:37563"/>
        <dbReference type="ChEBI" id="CHEBI:58332"/>
        <dbReference type="ChEBI" id="CHEBI:58608"/>
        <dbReference type="EC" id="2.7.7.41"/>
    </reaction>
</comment>